<dbReference type="Gene3D" id="2.80.10.50">
    <property type="match status" value="1"/>
</dbReference>
<gene>
    <name evidence="2" type="ORF">RDB_LOCUS39605</name>
</gene>
<name>A0A8H3GGX1_9AGAM</name>
<evidence type="ECO:0000313" key="3">
    <source>
        <dbReference type="Proteomes" id="UP000663850"/>
    </source>
</evidence>
<dbReference type="Pfam" id="PF14200">
    <property type="entry name" value="RicinB_lectin_2"/>
    <property type="match status" value="1"/>
</dbReference>
<protein>
    <recommendedName>
        <fullName evidence="1">Ricin B lectin domain-containing protein</fullName>
    </recommendedName>
</protein>
<sequence>MTIEPGTYQIKNPASWTVLDESTDGQRVIHGWQQTNQPNQHWHVEHAEGGAYTVRNAVTGSFLHTDGPYDGSKLVGSDSPSTWYLDQQEDGSVYIIYPGSNHVADLDNGNAADGTGINLWERNSEGAKQQRWFFERV</sequence>
<organism evidence="2 3">
    <name type="scientific">Rhizoctonia solani</name>
    <dbReference type="NCBI Taxonomy" id="456999"/>
    <lineage>
        <taxon>Eukaryota</taxon>
        <taxon>Fungi</taxon>
        <taxon>Dikarya</taxon>
        <taxon>Basidiomycota</taxon>
        <taxon>Agaricomycotina</taxon>
        <taxon>Agaricomycetes</taxon>
        <taxon>Cantharellales</taxon>
        <taxon>Ceratobasidiaceae</taxon>
        <taxon>Rhizoctonia</taxon>
    </lineage>
</organism>
<feature type="domain" description="Ricin B lectin" evidence="1">
    <location>
        <begin position="4"/>
        <end position="66"/>
    </location>
</feature>
<proteinExistence type="predicted"/>
<evidence type="ECO:0000313" key="2">
    <source>
        <dbReference type="EMBL" id="CAE6449451.1"/>
    </source>
</evidence>
<dbReference type="EMBL" id="CAJMWZ010002116">
    <property type="protein sequence ID" value="CAE6449451.1"/>
    <property type="molecule type" value="Genomic_DNA"/>
</dbReference>
<dbReference type="AlphaFoldDB" id="A0A8H3GGX1"/>
<reference evidence="2" key="1">
    <citation type="submission" date="2021-01" db="EMBL/GenBank/DDBJ databases">
        <authorList>
            <person name="Kaushik A."/>
        </authorList>
    </citation>
    <scope>NUCLEOTIDE SEQUENCE</scope>
    <source>
        <strain evidence="2">Type strain: AG8-Rh-89/</strain>
    </source>
</reference>
<dbReference type="Proteomes" id="UP000663850">
    <property type="component" value="Unassembled WGS sequence"/>
</dbReference>
<dbReference type="InterPro" id="IPR000772">
    <property type="entry name" value="Ricin_B_lectin"/>
</dbReference>
<comment type="caution">
    <text evidence="2">The sequence shown here is derived from an EMBL/GenBank/DDBJ whole genome shotgun (WGS) entry which is preliminary data.</text>
</comment>
<dbReference type="PROSITE" id="PS50231">
    <property type="entry name" value="RICIN_B_LECTIN"/>
    <property type="match status" value="1"/>
</dbReference>
<evidence type="ECO:0000259" key="1">
    <source>
        <dbReference type="Pfam" id="PF14200"/>
    </source>
</evidence>
<dbReference type="InterPro" id="IPR035992">
    <property type="entry name" value="Ricin_B-like_lectins"/>
</dbReference>
<dbReference type="CDD" id="cd23422">
    <property type="entry name" value="beta-trefoil_Ricin_MPL_CNL"/>
    <property type="match status" value="1"/>
</dbReference>
<dbReference type="SUPFAM" id="SSF50370">
    <property type="entry name" value="Ricin B-like lectins"/>
    <property type="match status" value="1"/>
</dbReference>
<accession>A0A8H3GGX1</accession>